<keyword evidence="2" id="KW-1185">Reference proteome</keyword>
<accession>A0ABR0APN8</accession>
<organism evidence="1 2">
    <name type="scientific">Daphnia magna</name>
    <dbReference type="NCBI Taxonomy" id="35525"/>
    <lineage>
        <taxon>Eukaryota</taxon>
        <taxon>Metazoa</taxon>
        <taxon>Ecdysozoa</taxon>
        <taxon>Arthropoda</taxon>
        <taxon>Crustacea</taxon>
        <taxon>Branchiopoda</taxon>
        <taxon>Diplostraca</taxon>
        <taxon>Cladocera</taxon>
        <taxon>Anomopoda</taxon>
        <taxon>Daphniidae</taxon>
        <taxon>Daphnia</taxon>
    </lineage>
</organism>
<reference evidence="1 2" key="1">
    <citation type="journal article" date="2023" name="Nucleic Acids Res.">
        <title>The hologenome of Daphnia magna reveals possible DNA methylation and microbiome-mediated evolution of the host genome.</title>
        <authorList>
            <person name="Chaturvedi A."/>
            <person name="Li X."/>
            <person name="Dhandapani V."/>
            <person name="Marshall H."/>
            <person name="Kissane S."/>
            <person name="Cuenca-Cambronero M."/>
            <person name="Asole G."/>
            <person name="Calvet F."/>
            <person name="Ruiz-Romero M."/>
            <person name="Marangio P."/>
            <person name="Guigo R."/>
            <person name="Rago D."/>
            <person name="Mirbahai L."/>
            <person name="Eastwood N."/>
            <person name="Colbourne J.K."/>
            <person name="Zhou J."/>
            <person name="Mallon E."/>
            <person name="Orsini L."/>
        </authorList>
    </citation>
    <scope>NUCLEOTIDE SEQUENCE [LARGE SCALE GENOMIC DNA]</scope>
    <source>
        <strain evidence="1">LRV0_1</strain>
    </source>
</reference>
<dbReference type="EMBL" id="JAOYFB010000038">
    <property type="protein sequence ID" value="KAK4026923.1"/>
    <property type="molecule type" value="Genomic_DNA"/>
</dbReference>
<evidence type="ECO:0000313" key="2">
    <source>
        <dbReference type="Proteomes" id="UP001234178"/>
    </source>
</evidence>
<evidence type="ECO:0000313" key="1">
    <source>
        <dbReference type="EMBL" id="KAK4026923.1"/>
    </source>
</evidence>
<protein>
    <submittedName>
        <fullName evidence="1">Uncharacterized protein</fullName>
    </submittedName>
</protein>
<dbReference type="Proteomes" id="UP001234178">
    <property type="component" value="Unassembled WGS sequence"/>
</dbReference>
<gene>
    <name evidence="1" type="ORF">OUZ56_015946</name>
</gene>
<name>A0ABR0APN8_9CRUS</name>
<sequence>MEVHRPQKTWVAVKTRADALASFATGAAGHGEWKGTGAYEMREADVEQHPMSGDFLAGELNQQRNKVDGPKTVGGPLDCCQC</sequence>
<comment type="caution">
    <text evidence="1">The sequence shown here is derived from an EMBL/GenBank/DDBJ whole genome shotgun (WGS) entry which is preliminary data.</text>
</comment>
<proteinExistence type="predicted"/>